<sequence>MSIAIRLCSEKCTCFEEEGVECLH</sequence>
<dbReference type="EMBL" id="GGEC01088910">
    <property type="protein sequence ID" value="MBX69394.1"/>
    <property type="molecule type" value="Transcribed_RNA"/>
</dbReference>
<protein>
    <submittedName>
        <fullName evidence="1">Uncharacterized protein</fullName>
    </submittedName>
</protein>
<proteinExistence type="predicted"/>
<dbReference type="AlphaFoldDB" id="A0A2P2QR89"/>
<name>A0A2P2QR89_RHIMU</name>
<accession>A0A2P2QR89</accession>
<evidence type="ECO:0000313" key="1">
    <source>
        <dbReference type="EMBL" id="MBX69394.1"/>
    </source>
</evidence>
<reference evidence="1" key="1">
    <citation type="submission" date="2018-02" db="EMBL/GenBank/DDBJ databases">
        <title>Rhizophora mucronata_Transcriptome.</title>
        <authorList>
            <person name="Meera S.P."/>
            <person name="Sreeshan A."/>
            <person name="Augustine A."/>
        </authorList>
    </citation>
    <scope>NUCLEOTIDE SEQUENCE</scope>
    <source>
        <tissue evidence="1">Leaf</tissue>
    </source>
</reference>
<organism evidence="1">
    <name type="scientific">Rhizophora mucronata</name>
    <name type="common">Asiatic mangrove</name>
    <dbReference type="NCBI Taxonomy" id="61149"/>
    <lineage>
        <taxon>Eukaryota</taxon>
        <taxon>Viridiplantae</taxon>
        <taxon>Streptophyta</taxon>
        <taxon>Embryophyta</taxon>
        <taxon>Tracheophyta</taxon>
        <taxon>Spermatophyta</taxon>
        <taxon>Magnoliopsida</taxon>
        <taxon>eudicotyledons</taxon>
        <taxon>Gunneridae</taxon>
        <taxon>Pentapetalae</taxon>
        <taxon>rosids</taxon>
        <taxon>fabids</taxon>
        <taxon>Malpighiales</taxon>
        <taxon>Rhizophoraceae</taxon>
        <taxon>Rhizophora</taxon>
    </lineage>
</organism>